<dbReference type="GeneTree" id="ENSGT00940000162749"/>
<dbReference type="PRINTS" id="PR00437">
    <property type="entry name" value="SMALLCYTKCXC"/>
</dbReference>
<keyword evidence="5 8" id="KW-0732">Signal</keyword>
<organism evidence="10 11">
    <name type="scientific">Cebus imitator</name>
    <name type="common">Panamanian white-faced capuchin</name>
    <name type="synonym">Cebus capucinus imitator</name>
    <dbReference type="NCBI Taxonomy" id="2715852"/>
    <lineage>
        <taxon>Eukaryota</taxon>
        <taxon>Metazoa</taxon>
        <taxon>Chordata</taxon>
        <taxon>Craniata</taxon>
        <taxon>Vertebrata</taxon>
        <taxon>Euteleostomi</taxon>
        <taxon>Mammalia</taxon>
        <taxon>Eutheria</taxon>
        <taxon>Euarchontoglires</taxon>
        <taxon>Primates</taxon>
        <taxon>Haplorrhini</taxon>
        <taxon>Platyrrhini</taxon>
        <taxon>Cebidae</taxon>
        <taxon>Cebinae</taxon>
        <taxon>Cebus</taxon>
    </lineage>
</organism>
<keyword evidence="3 7" id="KW-0202">Cytokine</keyword>
<dbReference type="InterPro" id="IPR033899">
    <property type="entry name" value="CXC_Chemokine_domain"/>
</dbReference>
<dbReference type="FunFam" id="2.40.50.40:FF:000004">
    <property type="entry name" value="C-X-C motif chemokine"/>
    <property type="match status" value="1"/>
</dbReference>
<dbReference type="GO" id="GO:0008009">
    <property type="term" value="F:chemokine activity"/>
    <property type="evidence" value="ECO:0007669"/>
    <property type="project" value="Ensembl"/>
</dbReference>
<dbReference type="CDD" id="cd00273">
    <property type="entry name" value="Chemokine_CXC"/>
    <property type="match status" value="1"/>
</dbReference>
<name>A0A2K5RMH6_CEBIM</name>
<comment type="subcellular location">
    <subcellularLocation>
        <location evidence="1 7">Secreted</location>
    </subcellularLocation>
</comment>
<feature type="signal peptide" evidence="8">
    <location>
        <begin position="1"/>
        <end position="39"/>
    </location>
</feature>
<dbReference type="InterPro" id="IPR001089">
    <property type="entry name" value="Chemokine_CXC"/>
</dbReference>
<evidence type="ECO:0000256" key="2">
    <source>
        <dbReference type="ARBA" id="ARBA00010665"/>
    </source>
</evidence>
<dbReference type="GO" id="GO:0005615">
    <property type="term" value="C:extracellular space"/>
    <property type="evidence" value="ECO:0007669"/>
    <property type="project" value="UniProtKB-UniRule"/>
</dbReference>
<dbReference type="InterPro" id="IPR001811">
    <property type="entry name" value="Chemokine_IL8-like_dom"/>
</dbReference>
<dbReference type="PROSITE" id="PS00471">
    <property type="entry name" value="SMALL_CYTOKINES_CXC"/>
    <property type="match status" value="1"/>
</dbReference>
<dbReference type="Gene3D" id="2.40.50.40">
    <property type="match status" value="1"/>
</dbReference>
<keyword evidence="4 7" id="KW-0964">Secreted</keyword>
<keyword evidence="11" id="KW-1185">Reference proteome</keyword>
<sequence length="115" mass="12043">MSLQSSRAARLPGPSGSLCAPLALLLLLLLTAPGPLASAGPVSVVLKELRCTCLHVMPRVNAKMITNLQVFPAGPQCSKVEVIASLKDGTQVCLDPDAPFLKKVIQKILSSGNKK</sequence>
<dbReference type="PRINTS" id="PR00436">
    <property type="entry name" value="INTERLEUKIN8"/>
</dbReference>
<reference evidence="10" key="2">
    <citation type="submission" date="2025-09" db="UniProtKB">
        <authorList>
            <consortium name="Ensembl"/>
        </authorList>
    </citation>
    <scope>IDENTIFICATION</scope>
</reference>
<reference evidence="10" key="1">
    <citation type="submission" date="2025-08" db="UniProtKB">
        <authorList>
            <consortium name="Ensembl"/>
        </authorList>
    </citation>
    <scope>IDENTIFICATION</scope>
</reference>
<dbReference type="InterPro" id="IPR036048">
    <property type="entry name" value="Interleukin_8-like_sf"/>
</dbReference>
<proteinExistence type="inferred from homology"/>
<keyword evidence="7" id="KW-0145">Chemotaxis</keyword>
<dbReference type="SUPFAM" id="SSF54117">
    <property type="entry name" value="Interleukin 8-like chemokines"/>
    <property type="match status" value="1"/>
</dbReference>
<dbReference type="GO" id="GO:0030593">
    <property type="term" value="P:neutrophil chemotaxis"/>
    <property type="evidence" value="ECO:0007669"/>
    <property type="project" value="Ensembl"/>
</dbReference>
<dbReference type="Proteomes" id="UP000233040">
    <property type="component" value="Unassembled WGS sequence"/>
</dbReference>
<dbReference type="Pfam" id="PF00048">
    <property type="entry name" value="IL8"/>
    <property type="match status" value="1"/>
</dbReference>
<dbReference type="PANTHER" id="PTHR12015">
    <property type="entry name" value="SMALL INDUCIBLE CYTOKINE A"/>
    <property type="match status" value="1"/>
</dbReference>
<dbReference type="GO" id="GO:0071222">
    <property type="term" value="P:cellular response to lipopolysaccharide"/>
    <property type="evidence" value="ECO:0007669"/>
    <property type="project" value="Ensembl"/>
</dbReference>
<evidence type="ECO:0000256" key="6">
    <source>
        <dbReference type="ARBA" id="ARBA00023157"/>
    </source>
</evidence>
<accession>A0A2K5RMH6</accession>
<dbReference type="InterPro" id="IPR039809">
    <property type="entry name" value="Chemokine_b/g/d"/>
</dbReference>
<protein>
    <recommendedName>
        <fullName evidence="7">C-X-C motif chemokine</fullName>
    </recommendedName>
</protein>
<dbReference type="SMART" id="SM00199">
    <property type="entry name" value="SCY"/>
    <property type="match status" value="1"/>
</dbReference>
<dbReference type="PANTHER" id="PTHR12015:SF201">
    <property type="entry name" value="C-X-C MOTIF CHEMOKINE 6"/>
    <property type="match status" value="1"/>
</dbReference>
<evidence type="ECO:0000313" key="11">
    <source>
        <dbReference type="Proteomes" id="UP000233040"/>
    </source>
</evidence>
<evidence type="ECO:0000256" key="8">
    <source>
        <dbReference type="SAM" id="SignalP"/>
    </source>
</evidence>
<dbReference type="InterPro" id="IPR018048">
    <property type="entry name" value="Chemokine_CXC_CS"/>
</dbReference>
<gene>
    <name evidence="10" type="primary">CXCL6</name>
</gene>
<dbReference type="GO" id="GO:0061844">
    <property type="term" value="P:antimicrobial humoral immune response mediated by antimicrobial peptide"/>
    <property type="evidence" value="ECO:0007669"/>
    <property type="project" value="Ensembl"/>
</dbReference>
<feature type="chain" id="PRO_5014381551" description="C-X-C motif chemokine" evidence="8">
    <location>
        <begin position="40"/>
        <end position="115"/>
    </location>
</feature>
<evidence type="ECO:0000259" key="9">
    <source>
        <dbReference type="SMART" id="SM00199"/>
    </source>
</evidence>
<evidence type="ECO:0000256" key="4">
    <source>
        <dbReference type="ARBA" id="ARBA00022525"/>
    </source>
</evidence>
<evidence type="ECO:0000313" key="10">
    <source>
        <dbReference type="Ensembl" id="ENSCCAP00000029350.1"/>
    </source>
</evidence>
<dbReference type="GO" id="GO:0042119">
    <property type="term" value="P:neutrophil activation"/>
    <property type="evidence" value="ECO:0007669"/>
    <property type="project" value="Ensembl"/>
</dbReference>
<comment type="similarity">
    <text evidence="2 7">Belongs to the intercrine alpha (chemokine CxC) family.</text>
</comment>
<dbReference type="OMA" id="MPRVNAK"/>
<feature type="domain" description="Chemokine interleukin-8-like" evidence="9">
    <location>
        <begin position="48"/>
        <end position="108"/>
    </location>
</feature>
<dbReference type="Ensembl" id="ENSCCAT00000047085.1">
    <property type="protein sequence ID" value="ENSCCAP00000029350.1"/>
    <property type="gene ID" value="ENSCCAG00000032730.1"/>
</dbReference>
<evidence type="ECO:0000256" key="7">
    <source>
        <dbReference type="RuleBase" id="RU361149"/>
    </source>
</evidence>
<dbReference type="STRING" id="9516.ENSCCAP00000029350"/>
<keyword evidence="6" id="KW-1015">Disulfide bond</keyword>
<evidence type="ECO:0000256" key="3">
    <source>
        <dbReference type="ARBA" id="ARBA00022514"/>
    </source>
</evidence>
<evidence type="ECO:0000256" key="1">
    <source>
        <dbReference type="ARBA" id="ARBA00004613"/>
    </source>
</evidence>
<evidence type="ECO:0000256" key="5">
    <source>
        <dbReference type="ARBA" id="ARBA00022729"/>
    </source>
</evidence>
<dbReference type="AlphaFoldDB" id="A0A2K5RMH6"/>